<dbReference type="Proteomes" id="UP000789739">
    <property type="component" value="Unassembled WGS sequence"/>
</dbReference>
<dbReference type="AlphaFoldDB" id="A0A9N9EIL7"/>
<gene>
    <name evidence="2" type="ORF">PBRASI_LOCUS11532</name>
</gene>
<keyword evidence="3" id="KW-1185">Reference proteome</keyword>
<feature type="compositionally biased region" description="Polar residues" evidence="1">
    <location>
        <begin position="1"/>
        <end position="26"/>
    </location>
</feature>
<protein>
    <submittedName>
        <fullName evidence="2">5003_t:CDS:1</fullName>
    </submittedName>
</protein>
<name>A0A9N9EIL7_9GLOM</name>
<accession>A0A9N9EIL7</accession>
<evidence type="ECO:0000256" key="1">
    <source>
        <dbReference type="SAM" id="MobiDB-lite"/>
    </source>
</evidence>
<proteinExistence type="predicted"/>
<reference evidence="2" key="1">
    <citation type="submission" date="2021-06" db="EMBL/GenBank/DDBJ databases">
        <authorList>
            <person name="Kallberg Y."/>
            <person name="Tangrot J."/>
            <person name="Rosling A."/>
        </authorList>
    </citation>
    <scope>NUCLEOTIDE SEQUENCE</scope>
    <source>
        <strain evidence="2">BR232B</strain>
    </source>
</reference>
<feature type="region of interest" description="Disordered" evidence="1">
    <location>
        <begin position="1"/>
        <end position="28"/>
    </location>
</feature>
<sequence>MQESTATKNLLRQSQTTTHQGTSNTWMGYDTSLSEEKKMDTLWPSSTVNESETTLKETLLDGKQKEWRPTWQLMSGTPVTGMDQETIGSSTYLSLQDSCGDTKRLSDNMTSDTNFETMKTNLDSLVTWTMSSNTGATSEPVNGHMMHNNMSTSSWIVPKEKVGRRLLPSTTRKK</sequence>
<evidence type="ECO:0000313" key="3">
    <source>
        <dbReference type="Proteomes" id="UP000789739"/>
    </source>
</evidence>
<evidence type="ECO:0000313" key="2">
    <source>
        <dbReference type="EMBL" id="CAG8675661.1"/>
    </source>
</evidence>
<comment type="caution">
    <text evidence="2">The sequence shown here is derived from an EMBL/GenBank/DDBJ whole genome shotgun (WGS) entry which is preliminary data.</text>
</comment>
<organism evidence="2 3">
    <name type="scientific">Paraglomus brasilianum</name>
    <dbReference type="NCBI Taxonomy" id="144538"/>
    <lineage>
        <taxon>Eukaryota</taxon>
        <taxon>Fungi</taxon>
        <taxon>Fungi incertae sedis</taxon>
        <taxon>Mucoromycota</taxon>
        <taxon>Glomeromycotina</taxon>
        <taxon>Glomeromycetes</taxon>
        <taxon>Paraglomerales</taxon>
        <taxon>Paraglomeraceae</taxon>
        <taxon>Paraglomus</taxon>
    </lineage>
</organism>
<dbReference type="EMBL" id="CAJVPI010005795">
    <property type="protein sequence ID" value="CAG8675661.1"/>
    <property type="molecule type" value="Genomic_DNA"/>
</dbReference>